<evidence type="ECO:0000256" key="6">
    <source>
        <dbReference type="SAM" id="Phobius"/>
    </source>
</evidence>
<dbReference type="InterPro" id="IPR010432">
    <property type="entry name" value="RDD"/>
</dbReference>
<dbReference type="KEGG" id="panc:E2636_00455"/>
<feature type="transmembrane region" description="Helical" evidence="6">
    <location>
        <begin position="7"/>
        <end position="32"/>
    </location>
</feature>
<feature type="transmembrane region" description="Helical" evidence="6">
    <location>
        <begin position="84"/>
        <end position="110"/>
    </location>
</feature>
<evidence type="ECO:0000256" key="3">
    <source>
        <dbReference type="ARBA" id="ARBA00022692"/>
    </source>
</evidence>
<keyword evidence="4 6" id="KW-1133">Transmembrane helix</keyword>
<keyword evidence="5 6" id="KW-0472">Membrane</keyword>
<sequence length="143" mass="15787">MTNPAGFWVRLLASIMDSLVISVPLGIIFYLLTGNWEDESFSSLLNILYSIIVPILWYGYTVGKRIMKIRIVKVDGSKLGIGAMLMRVVVAALIYIVTLGIAAIVSAFMVGLREDKRAIHDLIAGTYVTYNAPGDEEDFVVNE</sequence>
<dbReference type="RefSeq" id="WP_134208034.1">
    <property type="nucleotide sequence ID" value="NZ_CP038015.1"/>
</dbReference>
<organism evidence="8 9">
    <name type="scientific">Paenisporosarcina antarctica</name>
    <dbReference type="NCBI Taxonomy" id="417367"/>
    <lineage>
        <taxon>Bacteria</taxon>
        <taxon>Bacillati</taxon>
        <taxon>Bacillota</taxon>
        <taxon>Bacilli</taxon>
        <taxon>Bacillales</taxon>
        <taxon>Caryophanaceae</taxon>
        <taxon>Paenisporosarcina</taxon>
    </lineage>
</organism>
<dbReference type="AlphaFoldDB" id="A0A4P6ZTN7"/>
<evidence type="ECO:0000256" key="4">
    <source>
        <dbReference type="ARBA" id="ARBA00022989"/>
    </source>
</evidence>
<evidence type="ECO:0000313" key="9">
    <source>
        <dbReference type="Proteomes" id="UP000294292"/>
    </source>
</evidence>
<keyword evidence="2" id="KW-1003">Cell membrane</keyword>
<comment type="subcellular location">
    <subcellularLocation>
        <location evidence="1">Cell membrane</location>
        <topology evidence="1">Multi-pass membrane protein</topology>
    </subcellularLocation>
</comment>
<evidence type="ECO:0000256" key="2">
    <source>
        <dbReference type="ARBA" id="ARBA00022475"/>
    </source>
</evidence>
<accession>A0A4P6ZTN7</accession>
<dbReference type="EMBL" id="CP038015">
    <property type="protein sequence ID" value="QBP39722.1"/>
    <property type="molecule type" value="Genomic_DNA"/>
</dbReference>
<dbReference type="PANTHER" id="PTHR36115">
    <property type="entry name" value="PROLINE-RICH ANTIGEN HOMOLOG-RELATED"/>
    <property type="match status" value="1"/>
</dbReference>
<keyword evidence="9" id="KW-1185">Reference proteome</keyword>
<evidence type="ECO:0000313" key="8">
    <source>
        <dbReference type="EMBL" id="QBP39722.1"/>
    </source>
</evidence>
<dbReference type="Proteomes" id="UP000294292">
    <property type="component" value="Chromosome"/>
</dbReference>
<proteinExistence type="predicted"/>
<evidence type="ECO:0000259" key="7">
    <source>
        <dbReference type="Pfam" id="PF06271"/>
    </source>
</evidence>
<dbReference type="GO" id="GO:0005886">
    <property type="term" value="C:plasma membrane"/>
    <property type="evidence" value="ECO:0007669"/>
    <property type="project" value="UniProtKB-SubCell"/>
</dbReference>
<gene>
    <name evidence="8" type="ORF">E2636_00455</name>
</gene>
<dbReference type="OrthoDB" id="1787043at2"/>
<name>A0A4P6ZTN7_9BACL</name>
<keyword evidence="3 6" id="KW-0812">Transmembrane</keyword>
<evidence type="ECO:0000256" key="1">
    <source>
        <dbReference type="ARBA" id="ARBA00004651"/>
    </source>
</evidence>
<feature type="transmembrane region" description="Helical" evidence="6">
    <location>
        <begin position="44"/>
        <end position="63"/>
    </location>
</feature>
<dbReference type="PANTHER" id="PTHR36115:SF9">
    <property type="entry name" value="LMO1584 PROTEIN"/>
    <property type="match status" value="1"/>
</dbReference>
<feature type="domain" description="RDD" evidence="7">
    <location>
        <begin position="4"/>
        <end position="125"/>
    </location>
</feature>
<protein>
    <submittedName>
        <fullName evidence="8">RDD family protein</fullName>
    </submittedName>
</protein>
<dbReference type="InterPro" id="IPR051791">
    <property type="entry name" value="Pra-immunoreactive"/>
</dbReference>
<evidence type="ECO:0000256" key="5">
    <source>
        <dbReference type="ARBA" id="ARBA00023136"/>
    </source>
</evidence>
<dbReference type="Pfam" id="PF06271">
    <property type="entry name" value="RDD"/>
    <property type="match status" value="1"/>
</dbReference>
<reference evidence="8 9" key="1">
    <citation type="submission" date="2019-03" db="EMBL/GenBank/DDBJ databases">
        <title>Complete genome sequence of Paenisporosarcina antarctica CGMCC 1.6503T.</title>
        <authorList>
            <person name="Rong J.-C."/>
            <person name="Chi N.-Y."/>
            <person name="Zhang Q.-F."/>
        </authorList>
    </citation>
    <scope>NUCLEOTIDE SEQUENCE [LARGE SCALE GENOMIC DNA]</scope>
    <source>
        <strain evidence="8 9">CGMCC 1.6503</strain>
    </source>
</reference>